<dbReference type="Proteomes" id="UP000789342">
    <property type="component" value="Unassembled WGS sequence"/>
</dbReference>
<accession>A0A9N9CGY9</accession>
<organism evidence="2 3">
    <name type="scientific">Acaulospora morrowiae</name>
    <dbReference type="NCBI Taxonomy" id="94023"/>
    <lineage>
        <taxon>Eukaryota</taxon>
        <taxon>Fungi</taxon>
        <taxon>Fungi incertae sedis</taxon>
        <taxon>Mucoromycota</taxon>
        <taxon>Glomeromycotina</taxon>
        <taxon>Glomeromycetes</taxon>
        <taxon>Diversisporales</taxon>
        <taxon>Acaulosporaceae</taxon>
        <taxon>Acaulospora</taxon>
    </lineage>
</organism>
<comment type="caution">
    <text evidence="2">The sequence shown here is derived from an EMBL/GenBank/DDBJ whole genome shotgun (WGS) entry which is preliminary data.</text>
</comment>
<dbReference type="EMBL" id="CAJVPV010006076">
    <property type="protein sequence ID" value="CAG8600004.1"/>
    <property type="molecule type" value="Genomic_DNA"/>
</dbReference>
<proteinExistence type="predicted"/>
<name>A0A9N9CGY9_9GLOM</name>
<evidence type="ECO:0000256" key="1">
    <source>
        <dbReference type="SAM" id="MobiDB-lite"/>
    </source>
</evidence>
<feature type="region of interest" description="Disordered" evidence="1">
    <location>
        <begin position="1"/>
        <end position="30"/>
    </location>
</feature>
<evidence type="ECO:0000313" key="3">
    <source>
        <dbReference type="Proteomes" id="UP000789342"/>
    </source>
</evidence>
<gene>
    <name evidence="2" type="ORF">AMORRO_LOCUS7744</name>
</gene>
<feature type="region of interest" description="Disordered" evidence="1">
    <location>
        <begin position="79"/>
        <end position="98"/>
    </location>
</feature>
<dbReference type="OrthoDB" id="2319377at2759"/>
<dbReference type="AlphaFoldDB" id="A0A9N9CGY9"/>
<feature type="compositionally biased region" description="Basic and acidic residues" evidence="1">
    <location>
        <begin position="1"/>
        <end position="16"/>
    </location>
</feature>
<reference evidence="2" key="1">
    <citation type="submission" date="2021-06" db="EMBL/GenBank/DDBJ databases">
        <authorList>
            <person name="Kallberg Y."/>
            <person name="Tangrot J."/>
            <person name="Rosling A."/>
        </authorList>
    </citation>
    <scope>NUCLEOTIDE SEQUENCE</scope>
    <source>
        <strain evidence="2">CL551</strain>
    </source>
</reference>
<evidence type="ECO:0000313" key="2">
    <source>
        <dbReference type="EMBL" id="CAG8600004.1"/>
    </source>
</evidence>
<protein>
    <submittedName>
        <fullName evidence="2">6959_t:CDS:1</fullName>
    </submittedName>
</protein>
<keyword evidence="3" id="KW-1185">Reference proteome</keyword>
<sequence length="417" mass="47563">MRIKQIKPEDRKKKSANDPSRMWNPNWANPRTESELEMCLAWDTEEGLSSESSGPSWITDVNKVREKLDPKEARRIGFPTASTKMQNKRSVDSRGEFIQENEEVSYQIKSATSPKTRSKRMDSNIECSIQDSGKALLAQGVKESTVVKDENEVQMMQAAKAKSVEVVPDWMNRNKKAAQELSLDDITDHVGELQVSTPDKDARSNPPEMTPVIRLFLNQGDNQGWKWMKTFEPVEEAAQQKKESILINTESESSSISTQKAHSLKKVSRFQEELESIDWTKLSSTESPQVQRLPNVLYNASNDSNIPSKTMNGVNDEPLIILDDPSLSFGICPTASSSSLSRMEEMLINLDEKPNKLFSVEDIRAVREPRTFTKERKKRQDSHYRNITSLLHIPNYIPIYIQKPLLDLREFDPLFSQ</sequence>